<name>A0A175WDF3_9PEZI</name>
<evidence type="ECO:0000313" key="3">
    <source>
        <dbReference type="Proteomes" id="UP000078237"/>
    </source>
</evidence>
<feature type="region of interest" description="Disordered" evidence="1">
    <location>
        <begin position="244"/>
        <end position="273"/>
    </location>
</feature>
<gene>
    <name evidence="2" type="ORF">MMYC01_201012</name>
</gene>
<feature type="compositionally biased region" description="Acidic residues" evidence="1">
    <location>
        <begin position="261"/>
        <end position="271"/>
    </location>
</feature>
<dbReference type="Proteomes" id="UP000078237">
    <property type="component" value="Unassembled WGS sequence"/>
</dbReference>
<proteinExistence type="predicted"/>
<organism evidence="2 3">
    <name type="scientific">Madurella mycetomatis</name>
    <dbReference type="NCBI Taxonomy" id="100816"/>
    <lineage>
        <taxon>Eukaryota</taxon>
        <taxon>Fungi</taxon>
        <taxon>Dikarya</taxon>
        <taxon>Ascomycota</taxon>
        <taxon>Pezizomycotina</taxon>
        <taxon>Sordariomycetes</taxon>
        <taxon>Sordariomycetidae</taxon>
        <taxon>Sordariales</taxon>
        <taxon>Sordariales incertae sedis</taxon>
        <taxon>Madurella</taxon>
    </lineage>
</organism>
<evidence type="ECO:0000313" key="2">
    <source>
        <dbReference type="EMBL" id="KXX81685.1"/>
    </source>
</evidence>
<keyword evidence="3" id="KW-1185">Reference proteome</keyword>
<evidence type="ECO:0000256" key="1">
    <source>
        <dbReference type="SAM" id="MobiDB-lite"/>
    </source>
</evidence>
<feature type="compositionally biased region" description="Polar residues" evidence="1">
    <location>
        <begin position="1"/>
        <end position="10"/>
    </location>
</feature>
<feature type="region of interest" description="Disordered" evidence="1">
    <location>
        <begin position="1"/>
        <end position="36"/>
    </location>
</feature>
<reference evidence="2 3" key="1">
    <citation type="journal article" date="2016" name="Genome Announc.">
        <title>Genome Sequence of Madurella mycetomatis mm55, Isolated from a Human Mycetoma Case in Sudan.</title>
        <authorList>
            <person name="Smit S."/>
            <person name="Derks M.F."/>
            <person name="Bervoets S."/>
            <person name="Fahal A."/>
            <person name="van Leeuwen W."/>
            <person name="van Belkum A."/>
            <person name="van de Sande W.W."/>
        </authorList>
    </citation>
    <scope>NUCLEOTIDE SEQUENCE [LARGE SCALE GENOMIC DNA]</scope>
    <source>
        <strain evidence="3">mm55</strain>
    </source>
</reference>
<comment type="caution">
    <text evidence="2">The sequence shown here is derived from an EMBL/GenBank/DDBJ whole genome shotgun (WGS) entry which is preliminary data.</text>
</comment>
<protein>
    <submittedName>
        <fullName evidence="2">Uncharacterized protein</fullName>
    </submittedName>
</protein>
<dbReference type="AlphaFoldDB" id="A0A175WDF3"/>
<accession>A0A175WDF3</accession>
<dbReference type="EMBL" id="LCTW02000029">
    <property type="protein sequence ID" value="KXX81685.1"/>
    <property type="molecule type" value="Genomic_DNA"/>
</dbReference>
<dbReference type="VEuPathDB" id="FungiDB:MMYC01_201012"/>
<sequence length="382" mass="43307">MEFDTNNTEGNGARYNVAETRLRTGRSPGHTAQGRPTRRAARQALRMVKKIGTGRIERQKRKRLPRQHLQRGVLSVATMLSFVSFPKSLGSLDHKLPKRILSPEQCQLDAVDDLVAPHYRSSSPVLSKRPRRREEPCPFRTKLMDDIDGESETAFNSTDKLNIEDVKFDDTQCVSVGRSPEKFRAGQGIAAFQSQERSYHDESGNSKQLSPHLYAIPVDEKNEPSQTQHSNVGFVLVGQNQDGNLIHKSYSDPTPSQPNPLEDDGDNENDMEPMNMPFWYLPKRQKRHSHHSRTNLPDDISIISDISLIPTYFPSDVMKQQQQQQQQSRHRALIKRLIVAKARSARQTMRQLKRSCRDAVGHAFAEPAKTYRPTPCVPVGLA</sequence>
<dbReference type="OrthoDB" id="4577969at2759"/>